<dbReference type="Proteomes" id="UP000230605">
    <property type="component" value="Chromosome 9"/>
</dbReference>
<dbReference type="Pfam" id="PF14027">
    <property type="entry name" value="Questin_oxidase"/>
    <property type="match status" value="1"/>
</dbReference>
<keyword evidence="5" id="KW-1185">Reference proteome</keyword>
<gene>
    <name evidence="2" type="ORF">CB0940_11356</name>
    <name evidence="3" type="ORF">RHO25_012860</name>
</gene>
<dbReference type="Proteomes" id="UP001302367">
    <property type="component" value="Chromosome 9"/>
</dbReference>
<accession>A0A2G5HEK7</accession>
<sequence length="490" mass="55830">MFTAPVDKVELTTKDTPGYTHAECLTEESARLTSELLTLNHDLFHTRWNAGFHNHITHHLLAMYSLGATTEELKDMWDYNAPYQAPIDRDHETVPNDLDLHDPAVFNDCLGKDVHYIDFLEFFQSEIKSMGPEAVIREYVLKGDARADDIFCRMYTDLVHPMIHLGCAIEWQQSSVLAESLAGACVHENWPKEFLLPTEEYLRNNPESKSHPLLQITKTMQYDPAIAQAVKDDDPFNKIADGLMKRVNSEQFARHLSQFRVEPTEEDIQQKMSEMMHTAAYIMGAAQRPGKREKIDFVLLHNVTLSGYYPAIIAQDWLTLEEKARILEAKGRVDAVMYAGCGCPDLYPERIINYTPKNETDSWPELFHRSIVYRDEGHATKLIRSLYSLEQHFTEMGCELPIAKKDFVKIAHIAMDSIERSMQPGGTKMPKEVAETMAKNIGHGGEFVVANATRWVFYDGLPKAWDNVPDLAEGKPEFLHDSARGSPERS</sequence>
<protein>
    <submittedName>
        <fullName evidence="2">Oxidoreductase AflY</fullName>
    </submittedName>
</protein>
<dbReference type="AlphaFoldDB" id="A0A2G5HEK7"/>
<dbReference type="EMBL" id="CP134192">
    <property type="protein sequence ID" value="WPB08196.1"/>
    <property type="molecule type" value="Genomic_DNA"/>
</dbReference>
<dbReference type="GO" id="GO:0016491">
    <property type="term" value="F:oxidoreductase activity"/>
    <property type="evidence" value="ECO:0007669"/>
    <property type="project" value="UniProtKB-KW"/>
</dbReference>
<proteinExistence type="predicted"/>
<reference evidence="2 4" key="1">
    <citation type="submission" date="2015-10" db="EMBL/GenBank/DDBJ databases">
        <title>The cercosporin biosynthetic gene cluster was horizontally transferred to several fungal lineages and shown to be expanded in Cercospora beticola based on microsynteny with recipient genomes.</title>
        <authorList>
            <person name="De Jonge R."/>
            <person name="Ebert M.K."/>
            <person name="Suttle J.C."/>
            <person name="Jurick Ii W.M."/>
            <person name="Secor G.A."/>
            <person name="Thomma B.P."/>
            <person name="Van De Peer Y."/>
            <person name="Bolton M.D."/>
        </authorList>
    </citation>
    <scope>NUCLEOTIDE SEQUENCE [LARGE SCALE GENOMIC DNA]</scope>
    <source>
        <strain evidence="2 4">09-40</strain>
    </source>
</reference>
<evidence type="ECO:0000313" key="5">
    <source>
        <dbReference type="Proteomes" id="UP001302367"/>
    </source>
</evidence>
<dbReference type="PANTHER" id="PTHR35870:SF1">
    <property type="entry name" value="PROTEIN, PUTATIVE (AFU_ORTHOLOGUE AFUA_5G03330)-RELATED"/>
    <property type="match status" value="1"/>
</dbReference>
<reference evidence="3 5" key="2">
    <citation type="submission" date="2023-09" db="EMBL/GenBank/DDBJ databases">
        <title>Complete-Gapless Cercospora beticola genome.</title>
        <authorList>
            <person name="Wyatt N.A."/>
            <person name="Spanner R.E."/>
            <person name="Bolton M.D."/>
        </authorList>
    </citation>
    <scope>NUCLEOTIDE SEQUENCE [LARGE SCALE GENOMIC DNA]</scope>
    <source>
        <strain evidence="3">Cb09-40</strain>
    </source>
</reference>
<evidence type="ECO:0000256" key="1">
    <source>
        <dbReference type="ARBA" id="ARBA00023002"/>
    </source>
</evidence>
<dbReference type="EMBL" id="LKMD01000107">
    <property type="protein sequence ID" value="PIA90662.1"/>
    <property type="molecule type" value="Genomic_DNA"/>
</dbReference>
<dbReference type="PANTHER" id="PTHR35870">
    <property type="entry name" value="PROTEIN, PUTATIVE (AFU_ORTHOLOGUE AFUA_5G03330)-RELATED"/>
    <property type="match status" value="1"/>
</dbReference>
<evidence type="ECO:0000313" key="3">
    <source>
        <dbReference type="EMBL" id="WPB08196.1"/>
    </source>
</evidence>
<organism evidence="2 4">
    <name type="scientific">Cercospora beticola</name>
    <name type="common">Sugarbeet leaf spot fungus</name>
    <dbReference type="NCBI Taxonomy" id="122368"/>
    <lineage>
        <taxon>Eukaryota</taxon>
        <taxon>Fungi</taxon>
        <taxon>Dikarya</taxon>
        <taxon>Ascomycota</taxon>
        <taxon>Pezizomycotina</taxon>
        <taxon>Dothideomycetes</taxon>
        <taxon>Dothideomycetidae</taxon>
        <taxon>Mycosphaerellales</taxon>
        <taxon>Mycosphaerellaceae</taxon>
        <taxon>Cercospora</taxon>
    </lineage>
</organism>
<keyword evidence="1" id="KW-0560">Oxidoreductase</keyword>
<name>A0A2G5HEK7_CERBT</name>
<dbReference type="InterPro" id="IPR025337">
    <property type="entry name" value="Questin_oxidase-like"/>
</dbReference>
<evidence type="ECO:0000313" key="4">
    <source>
        <dbReference type="Proteomes" id="UP000230605"/>
    </source>
</evidence>
<dbReference type="OrthoDB" id="10004862at2759"/>
<evidence type="ECO:0000313" key="2">
    <source>
        <dbReference type="EMBL" id="PIA90662.1"/>
    </source>
</evidence>